<reference evidence="1" key="1">
    <citation type="submission" date="2020-05" db="EMBL/GenBank/DDBJ databases">
        <authorList>
            <person name="Chiriac C."/>
            <person name="Salcher M."/>
            <person name="Ghai R."/>
            <person name="Kavagutti S V."/>
        </authorList>
    </citation>
    <scope>NUCLEOTIDE SEQUENCE</scope>
</reference>
<name>A0A6J6H6V3_9ZZZZ</name>
<proteinExistence type="predicted"/>
<protein>
    <submittedName>
        <fullName evidence="1">Unannotated protein</fullName>
    </submittedName>
</protein>
<sequence length="58" mass="6394">MNASLTAQSVFAAFFMKLQKLFDVPEPSERYTTVIALSGKLTAITAYLPTTFPSTFTE</sequence>
<organism evidence="1">
    <name type="scientific">freshwater metagenome</name>
    <dbReference type="NCBI Taxonomy" id="449393"/>
    <lineage>
        <taxon>unclassified sequences</taxon>
        <taxon>metagenomes</taxon>
        <taxon>ecological metagenomes</taxon>
    </lineage>
</organism>
<gene>
    <name evidence="1" type="ORF">UFOPK1826_01104</name>
</gene>
<dbReference type="EMBL" id="CAEZUN010000146">
    <property type="protein sequence ID" value="CAB4608243.1"/>
    <property type="molecule type" value="Genomic_DNA"/>
</dbReference>
<dbReference type="AlphaFoldDB" id="A0A6J6H6V3"/>
<evidence type="ECO:0000313" key="1">
    <source>
        <dbReference type="EMBL" id="CAB4608243.1"/>
    </source>
</evidence>
<accession>A0A6J6H6V3</accession>